<organism>
    <name type="scientific">Ixodes scapularis</name>
    <name type="common">Black-legged tick</name>
    <name type="synonym">Deer tick</name>
    <dbReference type="NCBI Taxonomy" id="6945"/>
    <lineage>
        <taxon>Eukaryota</taxon>
        <taxon>Metazoa</taxon>
        <taxon>Ecdysozoa</taxon>
        <taxon>Arthropoda</taxon>
        <taxon>Chelicerata</taxon>
        <taxon>Arachnida</taxon>
        <taxon>Acari</taxon>
        <taxon>Parasitiformes</taxon>
        <taxon>Ixodida</taxon>
        <taxon>Ixodoidea</taxon>
        <taxon>Ixodidae</taxon>
        <taxon>Ixodinae</taxon>
        <taxon>Ixodes</taxon>
    </lineage>
</organism>
<dbReference type="STRING" id="6945.B7QH95"/>
<accession>B7QH95</accession>
<sequence length="284" mass="30893">MLKSERLPFLKHVITTGDTRKPGSMTFDDLMNSATAEDHATMHSVSGKVQFDQDAFIQYSSGTTGLQKAARLSHFNVVNNANTVGRVLGYHQQRETIYVSGDLIYGFGRTLGALAAAMFGSTLVHPGAAFGPRVTLDAIGKHRCTTIYGSTPLFYSLFGHLDEGAYDVSSIRKAAMAGSLATPAIVEMIRTRMNAPSIYILFGSSETSPAFSSTNPDEPTDLWIRTVGTPLDHVEVKVVDAEGRIVPVNTRGEICTRGPHVFKGYLNDDTQTKEAIRDGWYHTG</sequence>
<keyword evidence="8" id="KW-0560">Oxidoreductase</keyword>
<comment type="catalytic activity">
    <reaction evidence="6">
        <text>a medium-chain fatty acid + ATP + CoA = a medium-chain fatty acyl-CoA + AMP + diphosphate</text>
        <dbReference type="Rhea" id="RHEA:48340"/>
        <dbReference type="ChEBI" id="CHEBI:30616"/>
        <dbReference type="ChEBI" id="CHEBI:33019"/>
        <dbReference type="ChEBI" id="CHEBI:57287"/>
        <dbReference type="ChEBI" id="CHEBI:59558"/>
        <dbReference type="ChEBI" id="CHEBI:90546"/>
        <dbReference type="ChEBI" id="CHEBI:456215"/>
        <dbReference type="EC" id="6.2.1.2"/>
    </reaction>
</comment>
<dbReference type="VEuPathDB" id="VectorBase:ISCI014313"/>
<evidence type="ECO:0000256" key="6">
    <source>
        <dbReference type="ARBA" id="ARBA00048277"/>
    </source>
</evidence>
<dbReference type="EMBL" id="DS938182">
    <property type="protein sequence ID" value="EEC18217.1"/>
    <property type="molecule type" value="Genomic_DNA"/>
</dbReference>
<keyword evidence="2" id="KW-0436">Ligase</keyword>
<dbReference type="PANTHER" id="PTHR43201:SF5">
    <property type="entry name" value="MEDIUM-CHAIN ACYL-COA LIGASE ACSF2, MITOCHONDRIAL"/>
    <property type="match status" value="1"/>
</dbReference>
<dbReference type="SUPFAM" id="SSF56801">
    <property type="entry name" value="Acetyl-CoA synthetase-like"/>
    <property type="match status" value="1"/>
</dbReference>
<protein>
    <recommendedName>
        <fullName evidence="4">Medium-chain acyl-CoA ligase ACSF2, mitochondrial</fullName>
    </recommendedName>
</protein>
<evidence type="ECO:0000256" key="3">
    <source>
        <dbReference type="ARBA" id="ARBA00037247"/>
    </source>
</evidence>
<dbReference type="GO" id="GO:0016491">
    <property type="term" value="F:oxidoreductase activity"/>
    <property type="evidence" value="ECO:0007669"/>
    <property type="project" value="UniProtKB-KW"/>
</dbReference>
<gene>
    <name evidence="8" type="ORF">IscW_ISCW014313</name>
</gene>
<dbReference type="InterPro" id="IPR000873">
    <property type="entry name" value="AMP-dep_synth/lig_dom"/>
</dbReference>
<evidence type="ECO:0000256" key="5">
    <source>
        <dbReference type="ARBA" id="ARBA00047319"/>
    </source>
</evidence>
<comment type="similarity">
    <text evidence="1">Belongs to the ATP-dependent AMP-binding enzyme family.</text>
</comment>
<dbReference type="VEuPathDB" id="VectorBase:ISCW014313"/>
<reference evidence="8" key="1">
    <citation type="submission" date="2008-03" db="EMBL/GenBank/DDBJ databases">
        <title>Annotation of Ixodes scapularis.</title>
        <authorList>
            <consortium name="Ixodes scapularis Genome Project Consortium"/>
            <person name="Caler E."/>
            <person name="Hannick L.I."/>
            <person name="Bidwell S."/>
            <person name="Joardar V."/>
            <person name="Thiagarajan M."/>
            <person name="Amedeo P."/>
            <person name="Galinsky K.J."/>
            <person name="Schobel S."/>
            <person name="Inman J."/>
            <person name="Hostetler J."/>
            <person name="Miller J."/>
            <person name="Hammond M."/>
            <person name="Megy K."/>
            <person name="Lawson D."/>
            <person name="Kodira C."/>
            <person name="Sutton G."/>
            <person name="Meyer J."/>
            <person name="Hill C.A."/>
            <person name="Birren B."/>
            <person name="Nene V."/>
            <person name="Collins F."/>
            <person name="Alarcon-Chaidez F."/>
            <person name="Wikel S."/>
            <person name="Strausberg R."/>
        </authorList>
    </citation>
    <scope>NUCLEOTIDE SEQUENCE [LARGE SCALE GENOMIC DNA]</scope>
    <source>
        <strain evidence="8">Wikel colony</strain>
    </source>
</reference>
<evidence type="ECO:0000313" key="8">
    <source>
        <dbReference type="EMBL" id="EEC18217.1"/>
    </source>
</evidence>
<name>B7QH95_IXOSC</name>
<evidence type="ECO:0000256" key="1">
    <source>
        <dbReference type="ARBA" id="ARBA00006432"/>
    </source>
</evidence>
<proteinExistence type="inferred from homology"/>
<dbReference type="GO" id="GO:0031956">
    <property type="term" value="F:medium-chain fatty acid-CoA ligase activity"/>
    <property type="evidence" value="ECO:0007669"/>
    <property type="project" value="UniProtKB-EC"/>
</dbReference>
<dbReference type="PaxDb" id="6945-B7QH95"/>
<dbReference type="AlphaFoldDB" id="B7QH95"/>
<evidence type="ECO:0000256" key="4">
    <source>
        <dbReference type="ARBA" id="ARBA00039638"/>
    </source>
</evidence>
<feature type="non-terminal residue" evidence="8">
    <location>
        <position position="284"/>
    </location>
</feature>
<evidence type="ECO:0000259" key="7">
    <source>
        <dbReference type="Pfam" id="PF00501"/>
    </source>
</evidence>
<dbReference type="PANTHER" id="PTHR43201">
    <property type="entry name" value="ACYL-COA SYNTHETASE"/>
    <property type="match status" value="1"/>
</dbReference>
<feature type="domain" description="AMP-dependent synthetase/ligase" evidence="7">
    <location>
        <begin position="44"/>
        <end position="266"/>
    </location>
</feature>
<dbReference type="HOGENOM" id="CLU_985421_0_0_1"/>
<dbReference type="Gene3D" id="3.40.50.980">
    <property type="match status" value="2"/>
</dbReference>
<evidence type="ECO:0000256" key="2">
    <source>
        <dbReference type="ARBA" id="ARBA00022598"/>
    </source>
</evidence>
<comment type="catalytic activity">
    <reaction evidence="5">
        <text>octanoate + ATP + CoA = octanoyl-CoA + AMP + diphosphate</text>
        <dbReference type="Rhea" id="RHEA:33631"/>
        <dbReference type="ChEBI" id="CHEBI:25646"/>
        <dbReference type="ChEBI" id="CHEBI:30616"/>
        <dbReference type="ChEBI" id="CHEBI:33019"/>
        <dbReference type="ChEBI" id="CHEBI:57287"/>
        <dbReference type="ChEBI" id="CHEBI:57386"/>
        <dbReference type="ChEBI" id="CHEBI:456215"/>
    </reaction>
</comment>
<dbReference type="Gene3D" id="2.30.38.10">
    <property type="entry name" value="Luciferase, Domain 3"/>
    <property type="match status" value="1"/>
</dbReference>
<comment type="function">
    <text evidence="3">Acyl-CoA synthases catalyze the initial reaction in fatty acid metabolism, by forming a thioester with CoA. Has some preference toward medium-chain substrates. Plays a role in adipocyte differentiation.</text>
</comment>
<dbReference type="Pfam" id="PF00501">
    <property type="entry name" value="AMP-binding"/>
    <property type="match status" value="1"/>
</dbReference>